<gene>
    <name evidence="2" type="ORF">GHJ91_15420</name>
    <name evidence="3" type="ORF">GHJ91_15480</name>
    <name evidence="4" type="ORF">GHJ91_15665</name>
    <name evidence="5" type="ORF">GHJ91_26945</name>
</gene>
<dbReference type="GO" id="GO:0006313">
    <property type="term" value="P:DNA transposition"/>
    <property type="evidence" value="ECO:0007669"/>
    <property type="project" value="InterPro"/>
</dbReference>
<dbReference type="EMBL" id="WISB01000164">
    <property type="protein sequence ID" value="MQW72644.1"/>
    <property type="molecule type" value="Genomic_DNA"/>
</dbReference>
<dbReference type="EMBL" id="WISB01000100">
    <property type="protein sequence ID" value="MQW70512.1"/>
    <property type="molecule type" value="Genomic_DNA"/>
</dbReference>
<proteinExistence type="inferred from homology"/>
<dbReference type="GO" id="GO:0004803">
    <property type="term" value="F:transposase activity"/>
    <property type="evidence" value="ECO:0007669"/>
    <property type="project" value="InterPro"/>
</dbReference>
<dbReference type="EMBL" id="WISB01000101">
    <property type="protein sequence ID" value="MQW70538.1"/>
    <property type="molecule type" value="Genomic_DNA"/>
</dbReference>
<dbReference type="InterPro" id="IPR010921">
    <property type="entry name" value="Trp_repressor/repl_initiator"/>
</dbReference>
<dbReference type="Pfam" id="PF01527">
    <property type="entry name" value="HTH_Tnp_1"/>
    <property type="match status" value="1"/>
</dbReference>
<comment type="caution">
    <text evidence="5">The sequence shown here is derived from an EMBL/GenBank/DDBJ whole genome shotgun (WGS) entry which is preliminary data.</text>
</comment>
<dbReference type="Gene3D" id="1.10.10.10">
    <property type="entry name" value="Winged helix-like DNA-binding domain superfamily/Winged helix DNA-binding domain"/>
    <property type="match status" value="1"/>
</dbReference>
<accession>A0A6G1WSD3</accession>
<comment type="similarity">
    <text evidence="1">Belongs to the transposase 8 family.</text>
</comment>
<dbReference type="NCBIfam" id="NF047595">
    <property type="entry name" value="IS66_ISRel24_TnpA"/>
    <property type="match status" value="1"/>
</dbReference>
<reference evidence="5" key="1">
    <citation type="journal article" date="2013" name="Genome Biol.">
        <title>Comparative genomics of the core and accessory genomes of 48 Sinorhizobium strains comprising five genospecies.</title>
        <authorList>
            <person name="Sugawara M."/>
            <person name="Epstein B."/>
            <person name="Badgley B.D."/>
            <person name="Unno T."/>
            <person name="Xu L."/>
            <person name="Reese J."/>
            <person name="Gyaneshwar P."/>
            <person name="Denny R."/>
            <person name="Mudge J."/>
            <person name="Bharti A.K."/>
            <person name="Farmer A.D."/>
            <person name="May G.D."/>
            <person name="Woodward J.E."/>
            <person name="Medigue C."/>
            <person name="Vallenet D."/>
            <person name="Lajus A."/>
            <person name="Rouy Z."/>
            <person name="Martinez-Vaz B."/>
            <person name="Tiffin P."/>
            <person name="Young N.D."/>
            <person name="Sadowsky M.J."/>
        </authorList>
    </citation>
    <scope>NUCLEOTIDE SEQUENCE</scope>
    <source>
        <strain evidence="5">M1</strain>
    </source>
</reference>
<dbReference type="SUPFAM" id="SSF48295">
    <property type="entry name" value="TrpR-like"/>
    <property type="match status" value="1"/>
</dbReference>
<dbReference type="InterPro" id="IPR036388">
    <property type="entry name" value="WH-like_DNA-bd_sf"/>
</dbReference>
<sequence>MSIRDLEILAGSVRRRKFTRVDKEAIVSETLNGDTSVSDVARRHEIDRSLVYRWRREFGVVENAGARVGFVPVKVATPDFPEGCTARLQPCPIEIDVGHGRSVRVGVGFDQATLSRVLEVLQRSRAL</sequence>
<name>A0A6G1WSD3_9HYPH</name>
<dbReference type="EMBL" id="WISB01000099">
    <property type="protein sequence ID" value="MQW70501.1"/>
    <property type="molecule type" value="Genomic_DNA"/>
</dbReference>
<dbReference type="PANTHER" id="PTHR37936:SF3">
    <property type="entry name" value="TRANSPOSASE INSC FOR INSERTION ELEMENT IS2A-RELATED"/>
    <property type="match status" value="1"/>
</dbReference>
<protein>
    <submittedName>
        <fullName evidence="5">Transposase</fullName>
    </submittedName>
</protein>
<dbReference type="PANTHER" id="PTHR37936">
    <property type="entry name" value="TRANSPOSASE INSC FOR INSERTION ELEMENT IS2A-RELATED"/>
    <property type="match status" value="1"/>
</dbReference>
<evidence type="ECO:0000313" key="5">
    <source>
        <dbReference type="EMBL" id="MQW72644.1"/>
    </source>
</evidence>
<dbReference type="InterPro" id="IPR002514">
    <property type="entry name" value="Transposase_8"/>
</dbReference>
<evidence type="ECO:0000313" key="3">
    <source>
        <dbReference type="EMBL" id="MQW70512.1"/>
    </source>
</evidence>
<evidence type="ECO:0000313" key="4">
    <source>
        <dbReference type="EMBL" id="MQW70538.1"/>
    </source>
</evidence>
<evidence type="ECO:0000256" key="1">
    <source>
        <dbReference type="ARBA" id="ARBA00009964"/>
    </source>
</evidence>
<dbReference type="AlphaFoldDB" id="A0A6G1WSD3"/>
<organism evidence="5">
    <name type="scientific">Sinorhizobium medicae</name>
    <dbReference type="NCBI Taxonomy" id="110321"/>
    <lineage>
        <taxon>Bacteria</taxon>
        <taxon>Pseudomonadati</taxon>
        <taxon>Pseudomonadota</taxon>
        <taxon>Alphaproteobacteria</taxon>
        <taxon>Hyphomicrobiales</taxon>
        <taxon>Rhizobiaceae</taxon>
        <taxon>Sinorhizobium/Ensifer group</taxon>
        <taxon>Sinorhizobium</taxon>
    </lineage>
</organism>
<evidence type="ECO:0000313" key="2">
    <source>
        <dbReference type="EMBL" id="MQW70501.1"/>
    </source>
</evidence>
<dbReference type="RefSeq" id="WP_127587972.1">
    <property type="nucleotide sequence ID" value="NZ_RPJI01000012.1"/>
</dbReference>
<dbReference type="GO" id="GO:0043565">
    <property type="term" value="F:sequence-specific DNA binding"/>
    <property type="evidence" value="ECO:0007669"/>
    <property type="project" value="InterPro"/>
</dbReference>